<evidence type="ECO:0000256" key="7">
    <source>
        <dbReference type="RuleBase" id="RU363032"/>
    </source>
</evidence>
<dbReference type="PANTHER" id="PTHR43744">
    <property type="entry name" value="ABC TRANSPORTER PERMEASE PROTEIN MG189-RELATED-RELATED"/>
    <property type="match status" value="1"/>
</dbReference>
<dbReference type="EMBL" id="JACCFS010000001">
    <property type="protein sequence ID" value="NYJ32937.1"/>
    <property type="molecule type" value="Genomic_DNA"/>
</dbReference>
<evidence type="ECO:0000313" key="11">
    <source>
        <dbReference type="Proteomes" id="UP000572051"/>
    </source>
</evidence>
<keyword evidence="11" id="KW-1185">Reference proteome</keyword>
<feature type="transmembrane region" description="Helical" evidence="7">
    <location>
        <begin position="259"/>
        <end position="278"/>
    </location>
</feature>
<evidence type="ECO:0000256" key="5">
    <source>
        <dbReference type="ARBA" id="ARBA00022989"/>
    </source>
</evidence>
<keyword evidence="10" id="KW-0762">Sugar transport</keyword>
<gene>
    <name evidence="10" type="ORF">HNR10_000818</name>
</gene>
<dbReference type="InterPro" id="IPR035906">
    <property type="entry name" value="MetI-like_sf"/>
</dbReference>
<keyword evidence="2 7" id="KW-0813">Transport</keyword>
<dbReference type="GO" id="GO:0055085">
    <property type="term" value="P:transmembrane transport"/>
    <property type="evidence" value="ECO:0007669"/>
    <property type="project" value="InterPro"/>
</dbReference>
<dbReference type="PROSITE" id="PS50928">
    <property type="entry name" value="ABC_TM1"/>
    <property type="match status" value="1"/>
</dbReference>
<evidence type="ECO:0000256" key="6">
    <source>
        <dbReference type="ARBA" id="ARBA00023136"/>
    </source>
</evidence>
<comment type="caution">
    <text evidence="10">The sequence shown here is derived from an EMBL/GenBank/DDBJ whole genome shotgun (WGS) entry which is preliminary data.</text>
</comment>
<dbReference type="Pfam" id="PF00528">
    <property type="entry name" value="BPD_transp_1"/>
    <property type="match status" value="1"/>
</dbReference>
<evidence type="ECO:0000256" key="1">
    <source>
        <dbReference type="ARBA" id="ARBA00004651"/>
    </source>
</evidence>
<dbReference type="GO" id="GO:0005886">
    <property type="term" value="C:plasma membrane"/>
    <property type="evidence" value="ECO:0007669"/>
    <property type="project" value="UniProtKB-SubCell"/>
</dbReference>
<feature type="region of interest" description="Disordered" evidence="8">
    <location>
        <begin position="1"/>
        <end position="22"/>
    </location>
</feature>
<accession>A0A7Z0EJ53</accession>
<protein>
    <submittedName>
        <fullName evidence="10">Multiple sugar transport system permease protein</fullName>
    </submittedName>
</protein>
<dbReference type="InterPro" id="IPR000515">
    <property type="entry name" value="MetI-like"/>
</dbReference>
<reference evidence="10 11" key="1">
    <citation type="submission" date="2020-07" db="EMBL/GenBank/DDBJ databases">
        <title>Sequencing the genomes of 1000 actinobacteria strains.</title>
        <authorList>
            <person name="Klenk H.-P."/>
        </authorList>
    </citation>
    <scope>NUCLEOTIDE SEQUENCE [LARGE SCALE GENOMIC DNA]</scope>
    <source>
        <strain evidence="10 11">DSM 44442</strain>
    </source>
</reference>
<comment type="similarity">
    <text evidence="7">Belongs to the binding-protein-dependent transport system permease family.</text>
</comment>
<dbReference type="AlphaFoldDB" id="A0A7Z0EJ53"/>
<evidence type="ECO:0000256" key="2">
    <source>
        <dbReference type="ARBA" id="ARBA00022448"/>
    </source>
</evidence>
<feature type="compositionally biased region" description="Basic residues" evidence="8">
    <location>
        <begin position="7"/>
        <end position="22"/>
    </location>
</feature>
<keyword evidence="5 7" id="KW-1133">Transmembrane helix</keyword>
<feature type="transmembrane region" description="Helical" evidence="7">
    <location>
        <begin position="124"/>
        <end position="148"/>
    </location>
</feature>
<comment type="subcellular location">
    <subcellularLocation>
        <location evidence="1 7">Cell membrane</location>
        <topology evidence="1 7">Multi-pass membrane protein</topology>
    </subcellularLocation>
</comment>
<sequence>MATTTARRTRHTRGAGPGRARRRGLRVRRAGLLVLAALVATVQLFPLVAMVLGALKGPAEAGSRHLVPREPTLANLAAVFDHVPFGLYLFNSLVTSVAVTVLAVGFGSMAGYALARLRFPGREWVFGAFFATLLVALPVIIVPLYVVVTRMGMGNTYAGLILPVAFTAFPVFLMRQFYVRFPRDLEEAADLDGAGYVRRFFSVVLPLSRPMLAALGVLTFLTTWNGFLWPLIVARDRSLWVVQVGIATFQNQYGGDWNLVMAASLLAALPTLLMFVLLQRQIVESVATTGLKG</sequence>
<dbReference type="RefSeq" id="WP_218897611.1">
    <property type="nucleotide sequence ID" value="NZ_JACCFS010000001.1"/>
</dbReference>
<dbReference type="CDD" id="cd06261">
    <property type="entry name" value="TM_PBP2"/>
    <property type="match status" value="1"/>
</dbReference>
<evidence type="ECO:0000256" key="4">
    <source>
        <dbReference type="ARBA" id="ARBA00022692"/>
    </source>
</evidence>
<keyword evidence="6 7" id="KW-0472">Membrane</keyword>
<dbReference type="SUPFAM" id="SSF161098">
    <property type="entry name" value="MetI-like"/>
    <property type="match status" value="1"/>
</dbReference>
<keyword evidence="3" id="KW-1003">Cell membrane</keyword>
<feature type="transmembrane region" description="Helical" evidence="7">
    <location>
        <begin position="30"/>
        <end position="55"/>
    </location>
</feature>
<feature type="transmembrane region" description="Helical" evidence="7">
    <location>
        <begin position="88"/>
        <end position="112"/>
    </location>
</feature>
<evidence type="ECO:0000256" key="3">
    <source>
        <dbReference type="ARBA" id="ARBA00022475"/>
    </source>
</evidence>
<feature type="transmembrane region" description="Helical" evidence="7">
    <location>
        <begin position="154"/>
        <end position="173"/>
    </location>
</feature>
<evidence type="ECO:0000256" key="8">
    <source>
        <dbReference type="SAM" id="MobiDB-lite"/>
    </source>
</evidence>
<feature type="domain" description="ABC transmembrane type-1" evidence="9">
    <location>
        <begin position="89"/>
        <end position="278"/>
    </location>
</feature>
<keyword evidence="4 7" id="KW-0812">Transmembrane</keyword>
<dbReference type="PANTHER" id="PTHR43744:SF12">
    <property type="entry name" value="ABC TRANSPORTER PERMEASE PROTEIN MG189-RELATED"/>
    <property type="match status" value="1"/>
</dbReference>
<evidence type="ECO:0000313" key="10">
    <source>
        <dbReference type="EMBL" id="NYJ32937.1"/>
    </source>
</evidence>
<proteinExistence type="inferred from homology"/>
<name>A0A7Z0EJ53_9ACTN</name>
<evidence type="ECO:0000259" key="9">
    <source>
        <dbReference type="PROSITE" id="PS50928"/>
    </source>
</evidence>
<dbReference type="Gene3D" id="1.10.3720.10">
    <property type="entry name" value="MetI-like"/>
    <property type="match status" value="1"/>
</dbReference>
<organism evidence="10 11">
    <name type="scientific">Nocardiopsis aegyptia</name>
    <dbReference type="NCBI Taxonomy" id="220378"/>
    <lineage>
        <taxon>Bacteria</taxon>
        <taxon>Bacillati</taxon>
        <taxon>Actinomycetota</taxon>
        <taxon>Actinomycetes</taxon>
        <taxon>Streptosporangiales</taxon>
        <taxon>Nocardiopsidaceae</taxon>
        <taxon>Nocardiopsis</taxon>
    </lineage>
</organism>
<dbReference type="Proteomes" id="UP000572051">
    <property type="component" value="Unassembled WGS sequence"/>
</dbReference>